<comment type="catalytic activity">
    <reaction evidence="12">
        <text>2'-deoxyribonucleotide-(2'-deoxyribose 5'-phosphate)-2'-deoxyribonucleotide-DNA = a 3'-end 2'-deoxyribonucleotide-(2,3-dehydro-2,3-deoxyribose 5'-phosphate)-DNA + a 5'-end 5'-phospho-2'-deoxyribonucleoside-DNA + H(+)</text>
        <dbReference type="Rhea" id="RHEA:66592"/>
        <dbReference type="Rhea" id="RHEA-COMP:13180"/>
        <dbReference type="Rhea" id="RHEA-COMP:16897"/>
        <dbReference type="Rhea" id="RHEA-COMP:17067"/>
        <dbReference type="ChEBI" id="CHEBI:15378"/>
        <dbReference type="ChEBI" id="CHEBI:136412"/>
        <dbReference type="ChEBI" id="CHEBI:157695"/>
        <dbReference type="ChEBI" id="CHEBI:167181"/>
        <dbReference type="EC" id="4.2.99.18"/>
    </reaction>
</comment>
<dbReference type="InterPro" id="IPR005759">
    <property type="entry name" value="Nth"/>
</dbReference>
<evidence type="ECO:0000313" key="14">
    <source>
        <dbReference type="EMBL" id="HIU10091.1"/>
    </source>
</evidence>
<gene>
    <name evidence="12 14" type="primary">nth</name>
    <name evidence="14" type="ORF">IAB00_02405</name>
</gene>
<keyword evidence="2 12" id="KW-0004">4Fe-4S</keyword>
<proteinExistence type="inferred from homology"/>
<dbReference type="Gene3D" id="1.10.1670.10">
    <property type="entry name" value="Helix-hairpin-Helix base-excision DNA repair enzymes (C-terminal)"/>
    <property type="match status" value="1"/>
</dbReference>
<accession>A0A9D1HKM9</accession>
<dbReference type="Proteomes" id="UP000824124">
    <property type="component" value="Unassembled WGS sequence"/>
</dbReference>
<dbReference type="GO" id="GO:0019104">
    <property type="term" value="F:DNA N-glycosylase activity"/>
    <property type="evidence" value="ECO:0007669"/>
    <property type="project" value="UniProtKB-UniRule"/>
</dbReference>
<dbReference type="Pfam" id="PF00633">
    <property type="entry name" value="HHH"/>
    <property type="match status" value="1"/>
</dbReference>
<keyword evidence="11 12" id="KW-0326">Glycosidase</keyword>
<dbReference type="PIRSF" id="PIRSF001435">
    <property type="entry name" value="Nth"/>
    <property type="match status" value="1"/>
</dbReference>
<evidence type="ECO:0000256" key="10">
    <source>
        <dbReference type="ARBA" id="ARBA00023239"/>
    </source>
</evidence>
<keyword evidence="9 12" id="KW-0234">DNA repair</keyword>
<dbReference type="GO" id="GO:0140078">
    <property type="term" value="F:class I DNA-(apurinic or apyrimidinic site) endonuclease activity"/>
    <property type="evidence" value="ECO:0007669"/>
    <property type="project" value="UniProtKB-EC"/>
</dbReference>
<comment type="cofactor">
    <cofactor evidence="12">
        <name>[4Fe-4S] cluster</name>
        <dbReference type="ChEBI" id="CHEBI:49883"/>
    </cofactor>
    <text evidence="12">Binds 1 [4Fe-4S] cluster.</text>
</comment>
<keyword evidence="4 12" id="KW-0227">DNA damage</keyword>
<evidence type="ECO:0000256" key="6">
    <source>
        <dbReference type="ARBA" id="ARBA00023004"/>
    </source>
</evidence>
<feature type="binding site" evidence="12">
    <location>
        <position position="200"/>
    </location>
    <ligand>
        <name>[4Fe-4S] cluster</name>
        <dbReference type="ChEBI" id="CHEBI:49883"/>
    </ligand>
</feature>
<keyword evidence="3 12" id="KW-0479">Metal-binding</keyword>
<dbReference type="InterPro" id="IPR011257">
    <property type="entry name" value="DNA_glycosylase"/>
</dbReference>
<dbReference type="PANTHER" id="PTHR10359:SF18">
    <property type="entry name" value="ENDONUCLEASE III"/>
    <property type="match status" value="1"/>
</dbReference>
<dbReference type="FunFam" id="1.10.340.30:FF:000001">
    <property type="entry name" value="Endonuclease III"/>
    <property type="match status" value="1"/>
</dbReference>
<dbReference type="SUPFAM" id="SSF48150">
    <property type="entry name" value="DNA-glycosylase"/>
    <property type="match status" value="1"/>
</dbReference>
<dbReference type="GO" id="GO:0046872">
    <property type="term" value="F:metal ion binding"/>
    <property type="evidence" value="ECO:0007669"/>
    <property type="project" value="UniProtKB-KW"/>
</dbReference>
<evidence type="ECO:0000256" key="2">
    <source>
        <dbReference type="ARBA" id="ARBA00022485"/>
    </source>
</evidence>
<evidence type="ECO:0000256" key="3">
    <source>
        <dbReference type="ARBA" id="ARBA00022723"/>
    </source>
</evidence>
<dbReference type="NCBIfam" id="TIGR01083">
    <property type="entry name" value="nth"/>
    <property type="match status" value="1"/>
</dbReference>
<dbReference type="PROSITE" id="PS00764">
    <property type="entry name" value="ENDONUCLEASE_III_1"/>
    <property type="match status" value="1"/>
</dbReference>
<evidence type="ECO:0000256" key="7">
    <source>
        <dbReference type="ARBA" id="ARBA00023014"/>
    </source>
</evidence>
<dbReference type="InterPro" id="IPR003265">
    <property type="entry name" value="HhH-GPD_domain"/>
</dbReference>
<keyword evidence="6 12" id="KW-0408">Iron</keyword>
<dbReference type="InterPro" id="IPR000445">
    <property type="entry name" value="HhH_motif"/>
</dbReference>
<keyword evidence="8 12" id="KW-0238">DNA-binding</keyword>
<evidence type="ECO:0000256" key="8">
    <source>
        <dbReference type="ARBA" id="ARBA00023125"/>
    </source>
</evidence>
<evidence type="ECO:0000256" key="1">
    <source>
        <dbReference type="ARBA" id="ARBA00008343"/>
    </source>
</evidence>
<protein>
    <recommendedName>
        <fullName evidence="12">Endonuclease III</fullName>
        <ecNumber evidence="12">4.2.99.18</ecNumber>
    </recommendedName>
    <alternativeName>
        <fullName evidence="12">DNA-(apurinic or apyrimidinic site) lyase</fullName>
    </alternativeName>
</protein>
<dbReference type="GO" id="GO:0006285">
    <property type="term" value="P:base-excision repair, AP site formation"/>
    <property type="evidence" value="ECO:0007669"/>
    <property type="project" value="TreeGrafter"/>
</dbReference>
<dbReference type="GO" id="GO:0003677">
    <property type="term" value="F:DNA binding"/>
    <property type="evidence" value="ECO:0007669"/>
    <property type="project" value="UniProtKB-UniRule"/>
</dbReference>
<keyword evidence="14" id="KW-0540">Nuclease</keyword>
<dbReference type="InterPro" id="IPR004036">
    <property type="entry name" value="Endonuclease-III-like_CS2"/>
</dbReference>
<comment type="similarity">
    <text evidence="1 12">Belongs to the Nth/MutY family.</text>
</comment>
<dbReference type="EC" id="4.2.99.18" evidence="12"/>
<dbReference type="Gene3D" id="1.10.340.30">
    <property type="entry name" value="Hypothetical protein, domain 2"/>
    <property type="match status" value="1"/>
</dbReference>
<feature type="binding site" evidence="12">
    <location>
        <position position="197"/>
    </location>
    <ligand>
        <name>[4Fe-4S] cluster</name>
        <dbReference type="ChEBI" id="CHEBI:49883"/>
    </ligand>
</feature>
<organism evidence="14 15">
    <name type="scientific">Candidatus Avidehalobacter gallistercoris</name>
    <dbReference type="NCBI Taxonomy" id="2840694"/>
    <lineage>
        <taxon>Bacteria</taxon>
        <taxon>Bacillati</taxon>
        <taxon>Bacillota</taxon>
        <taxon>Clostridia</taxon>
        <taxon>Eubacteriales</taxon>
        <taxon>Peptococcaceae</taxon>
        <taxon>Peptococcaceae incertae sedis</taxon>
        <taxon>Candidatus Avidehalobacter</taxon>
    </lineage>
</organism>
<comment type="function">
    <text evidence="12">DNA repair enzyme that has both DNA N-glycosylase activity and AP-lyase activity. The DNA N-glycosylase activity releases various damaged pyrimidines from DNA by cleaving the N-glycosidic bond, leaving an AP (apurinic/apyrimidinic) site. The AP-lyase activity cleaves the phosphodiester bond 3' to the AP site by a beta-elimination, leaving a 3'-terminal unsaturated sugar and a product with a terminal 5'-phosphate.</text>
</comment>
<feature type="binding site" evidence="12">
    <location>
        <position position="206"/>
    </location>
    <ligand>
        <name>[4Fe-4S] cluster</name>
        <dbReference type="ChEBI" id="CHEBI:49883"/>
    </ligand>
</feature>
<dbReference type="InterPro" id="IPR023170">
    <property type="entry name" value="HhH_base_excis_C"/>
</dbReference>
<dbReference type="FunFam" id="1.10.1670.10:FF:000001">
    <property type="entry name" value="Endonuclease III"/>
    <property type="match status" value="1"/>
</dbReference>
<evidence type="ECO:0000256" key="12">
    <source>
        <dbReference type="HAMAP-Rule" id="MF_00942"/>
    </source>
</evidence>
<dbReference type="Pfam" id="PF00730">
    <property type="entry name" value="HhH-GPD"/>
    <property type="match status" value="1"/>
</dbReference>
<keyword evidence="14" id="KW-0255">Endonuclease</keyword>
<evidence type="ECO:0000256" key="5">
    <source>
        <dbReference type="ARBA" id="ARBA00022801"/>
    </source>
</evidence>
<dbReference type="HAMAP" id="MF_00942">
    <property type="entry name" value="Nth"/>
    <property type="match status" value="1"/>
</dbReference>
<feature type="domain" description="HhH-GPD" evidence="13">
    <location>
        <begin position="41"/>
        <end position="188"/>
    </location>
</feature>
<dbReference type="PANTHER" id="PTHR10359">
    <property type="entry name" value="A/G-SPECIFIC ADENINE GLYCOSYLASE/ENDONUCLEASE III"/>
    <property type="match status" value="1"/>
</dbReference>
<keyword evidence="10 12" id="KW-0456">Lyase</keyword>
<dbReference type="CDD" id="cd00056">
    <property type="entry name" value="ENDO3c"/>
    <property type="match status" value="1"/>
</dbReference>
<dbReference type="SMART" id="SM00478">
    <property type="entry name" value="ENDO3c"/>
    <property type="match status" value="1"/>
</dbReference>
<comment type="caution">
    <text evidence="14">The sequence shown here is derived from an EMBL/GenBank/DDBJ whole genome shotgun (WGS) entry which is preliminary data.</text>
</comment>
<name>A0A9D1HKM9_9FIRM</name>
<reference evidence="14" key="2">
    <citation type="journal article" date="2021" name="PeerJ">
        <title>Extensive microbial diversity within the chicken gut microbiome revealed by metagenomics and culture.</title>
        <authorList>
            <person name="Gilroy R."/>
            <person name="Ravi A."/>
            <person name="Getino M."/>
            <person name="Pursley I."/>
            <person name="Horton D.L."/>
            <person name="Alikhan N.F."/>
            <person name="Baker D."/>
            <person name="Gharbi K."/>
            <person name="Hall N."/>
            <person name="Watson M."/>
            <person name="Adriaenssens E.M."/>
            <person name="Foster-Nyarko E."/>
            <person name="Jarju S."/>
            <person name="Secka A."/>
            <person name="Antonio M."/>
            <person name="Oren A."/>
            <person name="Chaudhuri R.R."/>
            <person name="La Ragione R."/>
            <person name="Hildebrand F."/>
            <person name="Pallen M.J."/>
        </authorList>
    </citation>
    <scope>NUCLEOTIDE SEQUENCE</scope>
    <source>
        <strain evidence="14">2830</strain>
    </source>
</reference>
<dbReference type="PROSITE" id="PS01155">
    <property type="entry name" value="ENDONUCLEASE_III_2"/>
    <property type="match status" value="1"/>
</dbReference>
<sequence length="210" mass="23015">MSVKKPENYQAILARLAEVYADTESALHFGSTYQLLVAVMLSAQTNDNQVNKITASLFPDYGTPEQMITLSLPELEEKIQTCGLYKNKAKNILAATHILLTQYGGEVPHTREELVALPGVGRKTANVVLSVGFGLPALAVDTHIYRVAHRLGLSSGKTPDAVEADLCALIPEADWAKAHHWFIWHGRRVCDARRPKCADCPVGDICPQLI</sequence>
<evidence type="ECO:0000259" key="13">
    <source>
        <dbReference type="SMART" id="SM00478"/>
    </source>
</evidence>
<evidence type="ECO:0000313" key="15">
    <source>
        <dbReference type="Proteomes" id="UP000824124"/>
    </source>
</evidence>
<feature type="binding site" evidence="12">
    <location>
        <position position="190"/>
    </location>
    <ligand>
        <name>[4Fe-4S] cluster</name>
        <dbReference type="ChEBI" id="CHEBI:49883"/>
    </ligand>
</feature>
<reference evidence="14" key="1">
    <citation type="submission" date="2020-10" db="EMBL/GenBank/DDBJ databases">
        <authorList>
            <person name="Gilroy R."/>
        </authorList>
    </citation>
    <scope>NUCLEOTIDE SEQUENCE</scope>
    <source>
        <strain evidence="14">2830</strain>
    </source>
</reference>
<evidence type="ECO:0000256" key="11">
    <source>
        <dbReference type="ARBA" id="ARBA00023295"/>
    </source>
</evidence>
<evidence type="ECO:0000256" key="4">
    <source>
        <dbReference type="ARBA" id="ARBA00022763"/>
    </source>
</evidence>
<dbReference type="InterPro" id="IPR004035">
    <property type="entry name" value="Endouclease-III_FeS-bd_BS"/>
</dbReference>
<dbReference type="EMBL" id="DVMH01000015">
    <property type="protein sequence ID" value="HIU10091.1"/>
    <property type="molecule type" value="Genomic_DNA"/>
</dbReference>
<dbReference type="AlphaFoldDB" id="A0A9D1HKM9"/>
<evidence type="ECO:0000256" key="9">
    <source>
        <dbReference type="ARBA" id="ARBA00023204"/>
    </source>
</evidence>
<keyword evidence="7 12" id="KW-0411">Iron-sulfur</keyword>
<keyword evidence="5 12" id="KW-0378">Hydrolase</keyword>
<dbReference type="GO" id="GO:0051539">
    <property type="term" value="F:4 iron, 4 sulfur cluster binding"/>
    <property type="evidence" value="ECO:0007669"/>
    <property type="project" value="UniProtKB-UniRule"/>
</dbReference>